<evidence type="ECO:0000259" key="7">
    <source>
        <dbReference type="Pfam" id="PF01967"/>
    </source>
</evidence>
<dbReference type="PANTHER" id="PTHR22960">
    <property type="entry name" value="MOLYBDOPTERIN COFACTOR SYNTHESIS PROTEIN A"/>
    <property type="match status" value="1"/>
</dbReference>
<evidence type="ECO:0000256" key="5">
    <source>
        <dbReference type="ARBA" id="ARBA00023239"/>
    </source>
</evidence>
<keyword evidence="5" id="KW-0456">Lyase</keyword>
<reference evidence="9" key="1">
    <citation type="journal article" date="2019" name="Int. J. Syst. Evol. Microbiol.">
        <title>The Global Catalogue of Microorganisms (GCM) 10K type strain sequencing project: providing services to taxonomists for standard genome sequencing and annotation.</title>
        <authorList>
            <consortium name="The Broad Institute Genomics Platform"/>
            <consortium name="The Broad Institute Genome Sequencing Center for Infectious Disease"/>
            <person name="Wu L."/>
            <person name="Ma J."/>
        </authorList>
    </citation>
    <scope>NUCLEOTIDE SEQUENCE [LARGE SCALE GENOMIC DNA]</scope>
    <source>
        <strain evidence="9">JCM 17759</strain>
    </source>
</reference>
<keyword evidence="4" id="KW-0501">Molybdenum cofactor biosynthesis</keyword>
<name>A0ABP8NRD0_9BACT</name>
<dbReference type="NCBIfam" id="NF006870">
    <property type="entry name" value="PRK09364.1"/>
    <property type="match status" value="1"/>
</dbReference>
<protein>
    <recommendedName>
        <fullName evidence="3">cyclic pyranopterin monophosphate synthase</fullName>
        <ecNumber evidence="3">4.6.1.17</ecNumber>
    </recommendedName>
</protein>
<dbReference type="CDD" id="cd01420">
    <property type="entry name" value="MoaC_PE"/>
    <property type="match status" value="1"/>
</dbReference>
<dbReference type="InterPro" id="IPR002820">
    <property type="entry name" value="Mopterin_CF_biosynth-C_dom"/>
</dbReference>
<evidence type="ECO:0000256" key="3">
    <source>
        <dbReference type="ARBA" id="ARBA00012575"/>
    </source>
</evidence>
<dbReference type="NCBIfam" id="TIGR00581">
    <property type="entry name" value="moaC"/>
    <property type="match status" value="1"/>
</dbReference>
<evidence type="ECO:0000256" key="4">
    <source>
        <dbReference type="ARBA" id="ARBA00023150"/>
    </source>
</evidence>
<evidence type="ECO:0000256" key="1">
    <source>
        <dbReference type="ARBA" id="ARBA00001637"/>
    </source>
</evidence>
<dbReference type="EC" id="4.6.1.17" evidence="3"/>
<gene>
    <name evidence="8" type="primary">moaC</name>
    <name evidence="8" type="ORF">GCM10023156_66730</name>
</gene>
<organism evidence="8 9">
    <name type="scientific">Novipirellula rosea</name>
    <dbReference type="NCBI Taxonomy" id="1031540"/>
    <lineage>
        <taxon>Bacteria</taxon>
        <taxon>Pseudomonadati</taxon>
        <taxon>Planctomycetota</taxon>
        <taxon>Planctomycetia</taxon>
        <taxon>Pirellulales</taxon>
        <taxon>Pirellulaceae</taxon>
        <taxon>Novipirellula</taxon>
    </lineage>
</organism>
<comment type="catalytic activity">
    <reaction evidence="1">
        <text>(8S)-3',8-cyclo-7,8-dihydroguanosine 5'-triphosphate = cyclic pyranopterin phosphate + diphosphate</text>
        <dbReference type="Rhea" id="RHEA:49580"/>
        <dbReference type="ChEBI" id="CHEBI:33019"/>
        <dbReference type="ChEBI" id="CHEBI:59648"/>
        <dbReference type="ChEBI" id="CHEBI:131766"/>
        <dbReference type="EC" id="4.6.1.17"/>
    </reaction>
</comment>
<keyword evidence="9" id="KW-1185">Reference proteome</keyword>
<evidence type="ECO:0000256" key="6">
    <source>
        <dbReference type="ARBA" id="ARBA00055087"/>
    </source>
</evidence>
<evidence type="ECO:0000313" key="9">
    <source>
        <dbReference type="Proteomes" id="UP001500840"/>
    </source>
</evidence>
<feature type="domain" description="Molybdopterin cofactor biosynthesis C (MoaC)" evidence="7">
    <location>
        <begin position="12"/>
        <end position="157"/>
    </location>
</feature>
<dbReference type="Proteomes" id="UP001500840">
    <property type="component" value="Unassembled WGS sequence"/>
</dbReference>
<dbReference type="PANTHER" id="PTHR22960:SF29">
    <property type="entry name" value="CYCLIC PYRANOPTERIN MONOPHOSPHATE SYNTHASE"/>
    <property type="match status" value="1"/>
</dbReference>
<dbReference type="InterPro" id="IPR047594">
    <property type="entry name" value="MoaC_bact/euk"/>
</dbReference>
<accession>A0ABP8NRD0</accession>
<dbReference type="InterPro" id="IPR023045">
    <property type="entry name" value="MoaC"/>
</dbReference>
<proteinExistence type="predicted"/>
<comment type="pathway">
    <text evidence="2">Cofactor biosynthesis; molybdopterin biosynthesis.</text>
</comment>
<dbReference type="EMBL" id="BAABGA010000120">
    <property type="protein sequence ID" value="GAA4471709.1"/>
    <property type="molecule type" value="Genomic_DNA"/>
</dbReference>
<dbReference type="Gene3D" id="3.30.70.640">
    <property type="entry name" value="Molybdopterin cofactor biosynthesis C (MoaC) domain"/>
    <property type="match status" value="1"/>
</dbReference>
<evidence type="ECO:0000256" key="2">
    <source>
        <dbReference type="ARBA" id="ARBA00005046"/>
    </source>
</evidence>
<dbReference type="SUPFAM" id="SSF55040">
    <property type="entry name" value="Molybdenum cofactor biosynthesis protein C, MoaC"/>
    <property type="match status" value="1"/>
</dbReference>
<dbReference type="InterPro" id="IPR036522">
    <property type="entry name" value="MoaC_sf"/>
</dbReference>
<sequence>MSHFDASGNAHMVDVSAKPVTVREAIASAEIVMAPATAEVIRGSKAAKGDVLAVARLAAIQATKLTSQLIPLCHAIPIESVSVDFNWKTDHESDDDTGELQATLVCHVTVRTSAKTGVEMEAMTAASIAALTVYDMVKSIDRGIEIGPVVLEAKSGGKSGDYRRPSRLT</sequence>
<comment type="caution">
    <text evidence="8">The sequence shown here is derived from an EMBL/GenBank/DDBJ whole genome shotgun (WGS) entry which is preliminary data.</text>
</comment>
<comment type="function">
    <text evidence="6">Catalyzes the conversion of (8S)-3',8-cyclo-7,8-dihydroguanosine 5'-triphosphate to cyclic pyranopterin monophosphate (cPMP).</text>
</comment>
<evidence type="ECO:0000313" key="8">
    <source>
        <dbReference type="EMBL" id="GAA4471709.1"/>
    </source>
</evidence>
<dbReference type="Pfam" id="PF01967">
    <property type="entry name" value="MoaC"/>
    <property type="match status" value="1"/>
</dbReference>
<dbReference type="RefSeq" id="WP_345327969.1">
    <property type="nucleotide sequence ID" value="NZ_BAABGA010000120.1"/>
</dbReference>
<dbReference type="InterPro" id="IPR050105">
    <property type="entry name" value="MoCo_biosynth_MoaA/MoaC"/>
</dbReference>